<dbReference type="AlphaFoldDB" id="A0A8B6BZP2"/>
<dbReference type="PROSITE" id="PS50157">
    <property type="entry name" value="ZINC_FINGER_C2H2_2"/>
    <property type="match status" value="1"/>
</dbReference>
<evidence type="ECO:0000256" key="5">
    <source>
        <dbReference type="PROSITE-ProRule" id="PRU00042"/>
    </source>
</evidence>
<keyword evidence="3 5" id="KW-0863">Zinc-finger</keyword>
<dbReference type="InterPro" id="IPR036236">
    <property type="entry name" value="Znf_C2H2_sf"/>
</dbReference>
<dbReference type="InterPro" id="IPR013087">
    <property type="entry name" value="Znf_C2H2_type"/>
</dbReference>
<dbReference type="OrthoDB" id="9439903at2759"/>
<evidence type="ECO:0000313" key="8">
    <source>
        <dbReference type="Proteomes" id="UP000596742"/>
    </source>
</evidence>
<dbReference type="SMART" id="SM00355">
    <property type="entry name" value="ZnF_C2H2"/>
    <property type="match status" value="1"/>
</dbReference>
<protein>
    <recommendedName>
        <fullName evidence="6">C2H2-type domain-containing protein</fullName>
    </recommendedName>
</protein>
<proteinExistence type="predicted"/>
<dbReference type="GO" id="GO:0000981">
    <property type="term" value="F:DNA-binding transcription factor activity, RNA polymerase II-specific"/>
    <property type="evidence" value="ECO:0007669"/>
    <property type="project" value="TreeGrafter"/>
</dbReference>
<dbReference type="FunFam" id="3.30.160.60:FF:000100">
    <property type="entry name" value="Zinc finger 45-like"/>
    <property type="match status" value="1"/>
</dbReference>
<dbReference type="Proteomes" id="UP000596742">
    <property type="component" value="Unassembled WGS sequence"/>
</dbReference>
<evidence type="ECO:0000256" key="4">
    <source>
        <dbReference type="ARBA" id="ARBA00022833"/>
    </source>
</evidence>
<dbReference type="PANTHER" id="PTHR23235:SF120">
    <property type="entry name" value="KRUPPEL-LIKE FACTOR 15"/>
    <property type="match status" value="1"/>
</dbReference>
<comment type="caution">
    <text evidence="7">The sequence shown here is derived from an EMBL/GenBank/DDBJ whole genome shotgun (WGS) entry which is preliminary data.</text>
</comment>
<organism evidence="7 8">
    <name type="scientific">Mytilus galloprovincialis</name>
    <name type="common">Mediterranean mussel</name>
    <dbReference type="NCBI Taxonomy" id="29158"/>
    <lineage>
        <taxon>Eukaryota</taxon>
        <taxon>Metazoa</taxon>
        <taxon>Spiralia</taxon>
        <taxon>Lophotrochozoa</taxon>
        <taxon>Mollusca</taxon>
        <taxon>Bivalvia</taxon>
        <taxon>Autobranchia</taxon>
        <taxon>Pteriomorphia</taxon>
        <taxon>Mytilida</taxon>
        <taxon>Mytiloidea</taxon>
        <taxon>Mytilidae</taxon>
        <taxon>Mytilinae</taxon>
        <taxon>Mytilus</taxon>
    </lineage>
</organism>
<dbReference type="PANTHER" id="PTHR23235">
    <property type="entry name" value="KRUEPPEL-LIKE TRANSCRIPTION FACTOR"/>
    <property type="match status" value="1"/>
</dbReference>
<name>A0A8B6BZP2_MYTGA</name>
<gene>
    <name evidence="7" type="ORF">MGAL_10B040006</name>
</gene>
<sequence>MRSHGGIKPFLCPMCGKSFTRKCHVKEHMRTHFLQEENKIESSDKTENDETSQTCDLVKGLEGGIIVDPLSPMDDDEIISATSEDDFDTEGLSTLGEVNDKEFSYVDESDCEDSEIKTEILE</sequence>
<keyword evidence="1" id="KW-0479">Metal-binding</keyword>
<dbReference type="Gene3D" id="3.30.160.60">
    <property type="entry name" value="Classic Zinc Finger"/>
    <property type="match status" value="1"/>
</dbReference>
<keyword evidence="4" id="KW-0862">Zinc</keyword>
<dbReference type="SUPFAM" id="SSF57667">
    <property type="entry name" value="beta-beta-alpha zinc fingers"/>
    <property type="match status" value="1"/>
</dbReference>
<keyword evidence="8" id="KW-1185">Reference proteome</keyword>
<dbReference type="EMBL" id="UYJE01000931">
    <property type="protein sequence ID" value="VDH97690.1"/>
    <property type="molecule type" value="Genomic_DNA"/>
</dbReference>
<reference evidence="7" key="1">
    <citation type="submission" date="2018-11" db="EMBL/GenBank/DDBJ databases">
        <authorList>
            <person name="Alioto T."/>
            <person name="Alioto T."/>
        </authorList>
    </citation>
    <scope>NUCLEOTIDE SEQUENCE</scope>
</reference>
<dbReference type="GO" id="GO:0008270">
    <property type="term" value="F:zinc ion binding"/>
    <property type="evidence" value="ECO:0007669"/>
    <property type="project" value="UniProtKB-KW"/>
</dbReference>
<evidence type="ECO:0000256" key="1">
    <source>
        <dbReference type="ARBA" id="ARBA00022723"/>
    </source>
</evidence>
<dbReference type="Pfam" id="PF00096">
    <property type="entry name" value="zf-C2H2"/>
    <property type="match status" value="1"/>
</dbReference>
<keyword evidence="2" id="KW-0677">Repeat</keyword>
<accession>A0A8B6BZP2</accession>
<evidence type="ECO:0000313" key="7">
    <source>
        <dbReference type="EMBL" id="VDH97690.1"/>
    </source>
</evidence>
<dbReference type="GO" id="GO:0000978">
    <property type="term" value="F:RNA polymerase II cis-regulatory region sequence-specific DNA binding"/>
    <property type="evidence" value="ECO:0007669"/>
    <property type="project" value="TreeGrafter"/>
</dbReference>
<evidence type="ECO:0000256" key="2">
    <source>
        <dbReference type="ARBA" id="ARBA00022737"/>
    </source>
</evidence>
<dbReference type="PROSITE" id="PS00028">
    <property type="entry name" value="ZINC_FINGER_C2H2_1"/>
    <property type="match status" value="1"/>
</dbReference>
<feature type="domain" description="C2H2-type" evidence="6">
    <location>
        <begin position="10"/>
        <end position="37"/>
    </location>
</feature>
<evidence type="ECO:0000259" key="6">
    <source>
        <dbReference type="PROSITE" id="PS50157"/>
    </source>
</evidence>
<evidence type="ECO:0000256" key="3">
    <source>
        <dbReference type="ARBA" id="ARBA00022771"/>
    </source>
</evidence>